<dbReference type="NCBIfam" id="NF003501">
    <property type="entry name" value="PRK05170.1-5"/>
    <property type="match status" value="1"/>
</dbReference>
<dbReference type="Pfam" id="PF03692">
    <property type="entry name" value="CxxCxxCC"/>
    <property type="match status" value="1"/>
</dbReference>
<dbReference type="AlphaFoldDB" id="A0A1I4SG69"/>
<protein>
    <recommendedName>
        <fullName evidence="1">UPF0260 protein CXZ10_12545</fullName>
    </recommendedName>
</protein>
<gene>
    <name evidence="2" type="ORF">CXZ10_12545</name>
</gene>
<dbReference type="RefSeq" id="WP_101289684.1">
    <property type="nucleotide sequence ID" value="NZ_FOUQ01000003.1"/>
</dbReference>
<evidence type="ECO:0000313" key="3">
    <source>
        <dbReference type="Proteomes" id="UP000233491"/>
    </source>
</evidence>
<dbReference type="EMBL" id="PJNW01000009">
    <property type="protein sequence ID" value="PKR88939.1"/>
    <property type="molecule type" value="Genomic_DNA"/>
</dbReference>
<evidence type="ECO:0000256" key="1">
    <source>
        <dbReference type="HAMAP-Rule" id="MF_00676"/>
    </source>
</evidence>
<dbReference type="NCBIfam" id="NF003507">
    <property type="entry name" value="PRK05170.2-5"/>
    <property type="match status" value="1"/>
</dbReference>
<organism evidence="2 3">
    <name type="scientific">Pleomorphomonas diazotrophica</name>
    <dbReference type="NCBI Taxonomy" id="1166257"/>
    <lineage>
        <taxon>Bacteria</taxon>
        <taxon>Pseudomonadati</taxon>
        <taxon>Pseudomonadota</taxon>
        <taxon>Alphaproteobacteria</taxon>
        <taxon>Hyphomicrobiales</taxon>
        <taxon>Pleomorphomonadaceae</taxon>
        <taxon>Pleomorphomonas</taxon>
    </lineage>
</organism>
<dbReference type="OrthoDB" id="9786855at2"/>
<evidence type="ECO:0000313" key="2">
    <source>
        <dbReference type="EMBL" id="PKR88939.1"/>
    </source>
</evidence>
<comment type="similarity">
    <text evidence="1">Belongs to the UPF0260 family.</text>
</comment>
<dbReference type="HAMAP" id="MF_00676">
    <property type="entry name" value="UPF0260"/>
    <property type="match status" value="1"/>
</dbReference>
<dbReference type="InterPro" id="IPR008228">
    <property type="entry name" value="UCP006173"/>
</dbReference>
<keyword evidence="3" id="KW-1185">Reference proteome</keyword>
<accession>A0A1I4SG69</accession>
<sequence>MADDSGKDQDLPFWRTKSLEEMTDAEWESLCDGCARCCLNKLEDEDTGRVVYTDVGCSLLDGESCRCRDYAHRSEKVPECVRLTPHEVRTLTWLPATCAYRLVAEGRDLYDWHPLVSGDPDSVHRAGVSVRGKTVREQDWPVEEWQDRIVTWPTRLPGLLGRKRRRKV</sequence>
<dbReference type="PANTHER" id="PTHR37421">
    <property type="entry name" value="UPF0260 PROTEIN YCGN"/>
    <property type="match status" value="1"/>
</dbReference>
<dbReference type="InterPro" id="IPR005358">
    <property type="entry name" value="Puta_zinc/iron-chelating_dom"/>
</dbReference>
<name>A0A1I4SG69_9HYPH</name>
<comment type="caution">
    <text evidence="2">The sequence shown here is derived from an EMBL/GenBank/DDBJ whole genome shotgun (WGS) entry which is preliminary data.</text>
</comment>
<dbReference type="Proteomes" id="UP000233491">
    <property type="component" value="Unassembled WGS sequence"/>
</dbReference>
<proteinExistence type="inferred from homology"/>
<dbReference type="PIRSF" id="PIRSF006173">
    <property type="entry name" value="UCP006173"/>
    <property type="match status" value="1"/>
</dbReference>
<reference evidence="2 3" key="1">
    <citation type="submission" date="2017-12" db="EMBL/GenBank/DDBJ databases">
        <title>Anaerobic carbon monoxide metabolism by Pleomorphomonas carboxyditropha sp. nov., a new mesophilic hydrogenogenic carboxidotroph.</title>
        <authorList>
            <person name="Esquivel-Elizondo S."/>
            <person name="Krajmalnik-Brown R."/>
        </authorList>
    </citation>
    <scope>NUCLEOTIDE SEQUENCE [LARGE SCALE GENOMIC DNA]</scope>
    <source>
        <strain evidence="2 3">R5-392</strain>
    </source>
</reference>
<dbReference type="PANTHER" id="PTHR37421:SF1">
    <property type="entry name" value="UPF0260 PROTEIN YCGN"/>
    <property type="match status" value="1"/>
</dbReference>